<proteinExistence type="inferred from homology"/>
<dbReference type="SUPFAM" id="SSF53474">
    <property type="entry name" value="alpha/beta-Hydrolases"/>
    <property type="match status" value="1"/>
</dbReference>
<keyword evidence="2 3" id="KW-0378">Hydrolase</keyword>
<name>A0A9W9URP8_9EURO</name>
<reference evidence="5" key="2">
    <citation type="journal article" date="2023" name="IMA Fungus">
        <title>Comparative genomic study of the Penicillium genus elucidates a diverse pangenome and 15 lateral gene transfer events.</title>
        <authorList>
            <person name="Petersen C."/>
            <person name="Sorensen T."/>
            <person name="Nielsen M.R."/>
            <person name="Sondergaard T.E."/>
            <person name="Sorensen J.L."/>
            <person name="Fitzpatrick D.A."/>
            <person name="Frisvad J.C."/>
            <person name="Nielsen K.L."/>
        </authorList>
    </citation>
    <scope>NUCLEOTIDE SEQUENCE</scope>
    <source>
        <strain evidence="5">IBT 29864</strain>
    </source>
</reference>
<dbReference type="GO" id="GO:0017000">
    <property type="term" value="P:antibiotic biosynthetic process"/>
    <property type="evidence" value="ECO:0007669"/>
    <property type="project" value="UniProtKB-ARBA"/>
</dbReference>
<evidence type="ECO:0000256" key="3">
    <source>
        <dbReference type="RuleBase" id="RU361235"/>
    </source>
</evidence>
<dbReference type="Proteomes" id="UP001147782">
    <property type="component" value="Unassembled WGS sequence"/>
</dbReference>
<dbReference type="GO" id="GO:0016787">
    <property type="term" value="F:hydrolase activity"/>
    <property type="evidence" value="ECO:0007669"/>
    <property type="project" value="UniProtKB-KW"/>
</dbReference>
<dbReference type="Pfam" id="PF00135">
    <property type="entry name" value="COesterase"/>
    <property type="match status" value="1"/>
</dbReference>
<dbReference type="EMBL" id="JAPZBS010000010">
    <property type="protein sequence ID" value="KAJ5355043.1"/>
    <property type="molecule type" value="Genomic_DNA"/>
</dbReference>
<dbReference type="InterPro" id="IPR002018">
    <property type="entry name" value="CarbesteraseB"/>
</dbReference>
<accession>A0A9W9URP8</accession>
<keyword evidence="3" id="KW-0732">Signal</keyword>
<dbReference type="RefSeq" id="XP_056549066.1">
    <property type="nucleotide sequence ID" value="XM_056705168.1"/>
</dbReference>
<evidence type="ECO:0000256" key="2">
    <source>
        <dbReference type="ARBA" id="ARBA00022801"/>
    </source>
</evidence>
<dbReference type="PROSITE" id="PS00941">
    <property type="entry name" value="CARBOXYLESTERASE_B_2"/>
    <property type="match status" value="1"/>
</dbReference>
<dbReference type="AlphaFoldDB" id="A0A9W9URP8"/>
<comment type="similarity">
    <text evidence="1 3">Belongs to the type-B carboxylesterase/lipase family.</text>
</comment>
<dbReference type="GO" id="GO:0072330">
    <property type="term" value="P:monocarboxylic acid biosynthetic process"/>
    <property type="evidence" value="ECO:0007669"/>
    <property type="project" value="UniProtKB-ARBA"/>
</dbReference>
<sequence>MGWIFGTYSLVLLALSLPPASLANPIHTASPVVDLGYAKYQGVYNGAYGTNIFKGIRYAAPPVGKLRWQAPQPPSVNRTAVLSATKQPPLCPQSGAAELPEVYGFNSALGDEDCLFLNVFAPAGAKDLPILVWIHGGGYGLFGATYDPSDWMKTNDNGFISVMIQYRLGAFGFLSSEAVHTYGKTNAGLLDMRFALEWVQQHIAKFGGDPSRVTIGGESSGAGAAMLQAMAYGGREDGLFNNIIAASPYTATQFEYNDKIPTMHYRDFAARAGCYEETSSNDPSTFDCLVRTDTETLQYASGKVSTSGAWGTWAFLPVTDGEFVQDLPSKQLPEKKVSGKRILSGNNANDGVPLSPPTLNTTATFIQYFKSTFPRLTPADFAELLQIYKVPSSSPESTGPLYDTLGNSGPTALNQSEFATGLQQTAFNIFAETAFDCPSHWLADAFSSGANEEPNDEKESWKYQYSVTPAYHGADLTSYFSVGASVPNAGFRDAFQRILGNFIINDTPVISISDAKAGMANATVPEGTDGDIDWPRWKEDSPVLMNLNTTGGNLVRQTVTDHLSYWLREGSGITNEFGLADARAWEGGRGERCKFWQKVGSRVPQ</sequence>
<comment type="caution">
    <text evidence="5">The sequence shown here is derived from an EMBL/GenBank/DDBJ whole genome shotgun (WGS) entry which is preliminary data.</text>
</comment>
<evidence type="ECO:0000256" key="1">
    <source>
        <dbReference type="ARBA" id="ARBA00005964"/>
    </source>
</evidence>
<feature type="signal peptide" evidence="3">
    <location>
        <begin position="1"/>
        <end position="23"/>
    </location>
</feature>
<dbReference type="InterPro" id="IPR050309">
    <property type="entry name" value="Type-B_Carboxylest/Lipase"/>
</dbReference>
<reference evidence="5" key="1">
    <citation type="submission" date="2022-11" db="EMBL/GenBank/DDBJ databases">
        <authorList>
            <person name="Petersen C."/>
        </authorList>
    </citation>
    <scope>NUCLEOTIDE SEQUENCE</scope>
    <source>
        <strain evidence="5">IBT 29864</strain>
    </source>
</reference>
<dbReference type="OrthoDB" id="408631at2759"/>
<dbReference type="Gene3D" id="3.40.50.1820">
    <property type="entry name" value="alpha/beta hydrolase"/>
    <property type="match status" value="1"/>
</dbReference>
<dbReference type="PANTHER" id="PTHR11559">
    <property type="entry name" value="CARBOXYLESTERASE"/>
    <property type="match status" value="1"/>
</dbReference>
<evidence type="ECO:0000259" key="4">
    <source>
        <dbReference type="Pfam" id="PF00135"/>
    </source>
</evidence>
<dbReference type="FunFam" id="3.40.50.1820:FF:000266">
    <property type="entry name" value="Carboxylic ester hydrolase"/>
    <property type="match status" value="1"/>
</dbReference>
<keyword evidence="6" id="KW-1185">Reference proteome</keyword>
<evidence type="ECO:0000313" key="5">
    <source>
        <dbReference type="EMBL" id="KAJ5355043.1"/>
    </source>
</evidence>
<organism evidence="5 6">
    <name type="scientific">Penicillium cataractarum</name>
    <dbReference type="NCBI Taxonomy" id="2100454"/>
    <lineage>
        <taxon>Eukaryota</taxon>
        <taxon>Fungi</taxon>
        <taxon>Dikarya</taxon>
        <taxon>Ascomycota</taxon>
        <taxon>Pezizomycotina</taxon>
        <taxon>Eurotiomycetes</taxon>
        <taxon>Eurotiomycetidae</taxon>
        <taxon>Eurotiales</taxon>
        <taxon>Aspergillaceae</taxon>
        <taxon>Penicillium</taxon>
    </lineage>
</organism>
<dbReference type="PROSITE" id="PS00122">
    <property type="entry name" value="CARBOXYLESTERASE_B_1"/>
    <property type="match status" value="1"/>
</dbReference>
<gene>
    <name evidence="5" type="ORF">N7496_012255</name>
</gene>
<evidence type="ECO:0000313" key="6">
    <source>
        <dbReference type="Proteomes" id="UP001147782"/>
    </source>
</evidence>
<feature type="domain" description="Carboxylesterase type B" evidence="4">
    <location>
        <begin position="30"/>
        <end position="562"/>
    </location>
</feature>
<dbReference type="InterPro" id="IPR019819">
    <property type="entry name" value="Carboxylesterase_B_CS"/>
</dbReference>
<dbReference type="EC" id="3.1.1.-" evidence="3"/>
<dbReference type="InterPro" id="IPR019826">
    <property type="entry name" value="Carboxylesterase_B_AS"/>
</dbReference>
<feature type="chain" id="PRO_5041017053" description="Carboxylic ester hydrolase" evidence="3">
    <location>
        <begin position="24"/>
        <end position="605"/>
    </location>
</feature>
<dbReference type="GeneID" id="81444347"/>
<protein>
    <recommendedName>
        <fullName evidence="3">Carboxylic ester hydrolase</fullName>
        <ecNumber evidence="3">3.1.1.-</ecNumber>
    </recommendedName>
</protein>
<dbReference type="InterPro" id="IPR029058">
    <property type="entry name" value="AB_hydrolase_fold"/>
</dbReference>